<accession>A0A8J3KJY4</accession>
<evidence type="ECO:0000313" key="2">
    <source>
        <dbReference type="EMBL" id="GIF96519.1"/>
    </source>
</evidence>
<proteinExistence type="predicted"/>
<evidence type="ECO:0000313" key="3">
    <source>
        <dbReference type="Proteomes" id="UP000659904"/>
    </source>
</evidence>
<dbReference type="RefSeq" id="WP_120319488.1">
    <property type="nucleotide sequence ID" value="NZ_BONH01000005.1"/>
</dbReference>
<comment type="caution">
    <text evidence="2">The sequence shown here is derived from an EMBL/GenBank/DDBJ whole genome shotgun (WGS) entry which is preliminary data.</text>
</comment>
<dbReference type="Proteomes" id="UP000659904">
    <property type="component" value="Unassembled WGS sequence"/>
</dbReference>
<keyword evidence="3" id="KW-1185">Reference proteome</keyword>
<protein>
    <submittedName>
        <fullName evidence="2">N-acetyltransferase</fullName>
    </submittedName>
</protein>
<reference evidence="2 3" key="1">
    <citation type="submission" date="2021-01" db="EMBL/GenBank/DDBJ databases">
        <title>Whole genome shotgun sequence of Catellatospora citrea NBRC 14495.</title>
        <authorList>
            <person name="Komaki H."/>
            <person name="Tamura T."/>
        </authorList>
    </citation>
    <scope>NUCLEOTIDE SEQUENCE [LARGE SCALE GENOMIC DNA]</scope>
    <source>
        <strain evidence="2 3">NBRC 14495</strain>
    </source>
</reference>
<evidence type="ECO:0000259" key="1">
    <source>
        <dbReference type="PROSITE" id="PS51186"/>
    </source>
</evidence>
<sequence>MTGSDAVSTACAVDTAAAGRLISASFQELAVSHWLLDEPVERERIMAGQFAWFAEHALKYGAVDVAGDDAVAVWFDNTVEAPWIDAYDERLVELAGPHAARFALLDETFAQHHPHGRPHWHLALLAVRPGLRGTGLGSELLGRRLAQLDAAGVPAYLEASSAGSRDLYLRHGFAMLGEAYHLPDDGPPLYPMWREPQG</sequence>
<dbReference type="InterPro" id="IPR016181">
    <property type="entry name" value="Acyl_CoA_acyltransferase"/>
</dbReference>
<dbReference type="InterPro" id="IPR000182">
    <property type="entry name" value="GNAT_dom"/>
</dbReference>
<dbReference type="PROSITE" id="PS51186">
    <property type="entry name" value="GNAT"/>
    <property type="match status" value="1"/>
</dbReference>
<dbReference type="GO" id="GO:0016747">
    <property type="term" value="F:acyltransferase activity, transferring groups other than amino-acyl groups"/>
    <property type="evidence" value="ECO:0007669"/>
    <property type="project" value="InterPro"/>
</dbReference>
<dbReference type="AlphaFoldDB" id="A0A8J3KJY4"/>
<name>A0A8J3KJY4_9ACTN</name>
<dbReference type="PANTHER" id="PTHR42791">
    <property type="entry name" value="GNAT FAMILY ACETYLTRANSFERASE"/>
    <property type="match status" value="1"/>
</dbReference>
<dbReference type="PANTHER" id="PTHR42791:SF1">
    <property type="entry name" value="N-ACETYLTRANSFERASE DOMAIN-CONTAINING PROTEIN"/>
    <property type="match status" value="1"/>
</dbReference>
<dbReference type="InterPro" id="IPR052523">
    <property type="entry name" value="Trichothecene_AcTrans"/>
</dbReference>
<dbReference type="SUPFAM" id="SSF55729">
    <property type="entry name" value="Acyl-CoA N-acyltransferases (Nat)"/>
    <property type="match status" value="1"/>
</dbReference>
<dbReference type="CDD" id="cd04301">
    <property type="entry name" value="NAT_SF"/>
    <property type="match status" value="1"/>
</dbReference>
<feature type="domain" description="N-acetyltransferase" evidence="1">
    <location>
        <begin position="58"/>
        <end position="197"/>
    </location>
</feature>
<dbReference type="Gene3D" id="3.40.630.30">
    <property type="match status" value="1"/>
</dbReference>
<organism evidence="2 3">
    <name type="scientific">Catellatospora citrea</name>
    <dbReference type="NCBI Taxonomy" id="53366"/>
    <lineage>
        <taxon>Bacteria</taxon>
        <taxon>Bacillati</taxon>
        <taxon>Actinomycetota</taxon>
        <taxon>Actinomycetes</taxon>
        <taxon>Micromonosporales</taxon>
        <taxon>Micromonosporaceae</taxon>
        <taxon>Catellatospora</taxon>
    </lineage>
</organism>
<dbReference type="EMBL" id="BONH01000005">
    <property type="protein sequence ID" value="GIF96519.1"/>
    <property type="molecule type" value="Genomic_DNA"/>
</dbReference>
<dbReference type="Pfam" id="PF00583">
    <property type="entry name" value="Acetyltransf_1"/>
    <property type="match status" value="1"/>
</dbReference>
<gene>
    <name evidence="2" type="ORF">Cci01nite_16130</name>
</gene>